<sequence>MELPSVPPVASTIADPKCSRCSRLPATQGRKTCEPCRIKHNEAFRRWRNKKIQQKQDAEKTDPIVTGKRSFDQMDPPSVTSESSKRPKLQALNNSVISNTEPPQTNPHFQKFTWASELYAELRKQYAARSEKKTFRFRGTHSIIADPTINNKRRARAAERDLKTHSGLKFKLLDRAKHREDDAYTITHRCSCLPTGCSGSIVIRVSDDHSHPLGWLGQRINIAVIHPKS</sequence>
<gene>
    <name evidence="2" type="ORF">MIND_00129100</name>
</gene>
<accession>A0A8H6TEN8</accession>
<feature type="region of interest" description="Disordered" evidence="1">
    <location>
        <begin position="49"/>
        <end position="88"/>
    </location>
</feature>
<proteinExistence type="predicted"/>
<protein>
    <submittedName>
        <fullName evidence="2">Uncharacterized protein</fullName>
    </submittedName>
</protein>
<dbReference type="GeneID" id="59340739"/>
<comment type="caution">
    <text evidence="2">The sequence shown here is derived from an EMBL/GenBank/DDBJ whole genome shotgun (WGS) entry which is preliminary data.</text>
</comment>
<reference evidence="2" key="1">
    <citation type="submission" date="2020-05" db="EMBL/GenBank/DDBJ databases">
        <title>Mycena genomes resolve the evolution of fungal bioluminescence.</title>
        <authorList>
            <person name="Tsai I.J."/>
        </authorList>
    </citation>
    <scope>NUCLEOTIDE SEQUENCE</scope>
    <source>
        <strain evidence="2">171206Taipei</strain>
    </source>
</reference>
<name>A0A8H6TEN8_9AGAR</name>
<dbReference type="OrthoDB" id="3025610at2759"/>
<dbReference type="RefSeq" id="XP_037226133.1">
    <property type="nucleotide sequence ID" value="XM_037358223.1"/>
</dbReference>
<evidence type="ECO:0000313" key="2">
    <source>
        <dbReference type="EMBL" id="KAF7316110.1"/>
    </source>
</evidence>
<evidence type="ECO:0000256" key="1">
    <source>
        <dbReference type="SAM" id="MobiDB-lite"/>
    </source>
</evidence>
<organism evidence="2 3">
    <name type="scientific">Mycena indigotica</name>
    <dbReference type="NCBI Taxonomy" id="2126181"/>
    <lineage>
        <taxon>Eukaryota</taxon>
        <taxon>Fungi</taxon>
        <taxon>Dikarya</taxon>
        <taxon>Basidiomycota</taxon>
        <taxon>Agaricomycotina</taxon>
        <taxon>Agaricomycetes</taxon>
        <taxon>Agaricomycetidae</taxon>
        <taxon>Agaricales</taxon>
        <taxon>Marasmiineae</taxon>
        <taxon>Mycenaceae</taxon>
        <taxon>Mycena</taxon>
    </lineage>
</organism>
<evidence type="ECO:0000313" key="3">
    <source>
        <dbReference type="Proteomes" id="UP000636479"/>
    </source>
</evidence>
<dbReference type="Proteomes" id="UP000636479">
    <property type="component" value="Unassembled WGS sequence"/>
</dbReference>
<keyword evidence="3" id="KW-1185">Reference proteome</keyword>
<dbReference type="AlphaFoldDB" id="A0A8H6TEN8"/>
<dbReference type="EMBL" id="JACAZF010000001">
    <property type="protein sequence ID" value="KAF7316110.1"/>
    <property type="molecule type" value="Genomic_DNA"/>
</dbReference>